<evidence type="ECO:0000313" key="3">
    <source>
        <dbReference type="EMBL" id="KAJ8934842.1"/>
    </source>
</evidence>
<gene>
    <name evidence="3" type="ORF">NQ318_016178</name>
</gene>
<sequence>MRVNGKIGVEIVRKHSLMLSELIEELENYDTLEIPNSITIFPPDNSNDPVTDKDLGEEDNIVIDNLPGSQLRVECEAEGKVDSSDEWDSEDELPLTAVAPFAFTAYKPLRRLTHRLDTVDHAAGPSRASSRAKKQKISHDSYCGLSDAEVRNILSVMDVDDHEINEDEPFIDSGSEYVPQTDSESEGWGSQESDLEEENQVETDDEMNLDNYSGDIEPIEIVWNQRDFRPKKHEFDNSSSGVRNENLFNETLEVNYFLNLFTEELATIIIAETNRYAQEREAKGWKDIDISELFVFISLTLLMPHMKKTDIKDYWSKDSLMHTPIFGEKMSRDRYLTILRYLFSNNAEGNRNDRTRKLGVVLNTIKTQFQTQFYPFENLVIDESMILFKGRLSFKQYIKTKRHRFGIKLYVLCDCETGFVLDFLVYIGKNTDITLIDNLGSSGSVVVKLLEPYLNKGHTFYSDNYYTSPSLSIYLYITKPILRNCPAKQIPSSKN</sequence>
<evidence type="ECO:0000256" key="1">
    <source>
        <dbReference type="SAM" id="MobiDB-lite"/>
    </source>
</evidence>
<dbReference type="AlphaFoldDB" id="A0AAV8X7E9"/>
<dbReference type="InterPro" id="IPR029526">
    <property type="entry name" value="PGBD"/>
</dbReference>
<reference evidence="3" key="1">
    <citation type="journal article" date="2023" name="Insect Mol. Biol.">
        <title>Genome sequencing provides insights into the evolution of gene families encoding plant cell wall-degrading enzymes in longhorned beetles.</title>
        <authorList>
            <person name="Shin N.R."/>
            <person name="Okamura Y."/>
            <person name="Kirsch R."/>
            <person name="Pauchet Y."/>
        </authorList>
    </citation>
    <scope>NUCLEOTIDE SEQUENCE</scope>
    <source>
        <strain evidence="3">AMC_N1</strain>
    </source>
</reference>
<keyword evidence="4" id="KW-1185">Reference proteome</keyword>
<feature type="compositionally biased region" description="Polar residues" evidence="1">
    <location>
        <begin position="178"/>
        <end position="192"/>
    </location>
</feature>
<protein>
    <recommendedName>
        <fullName evidence="2">PiggyBac transposable element-derived protein domain-containing protein</fullName>
    </recommendedName>
</protein>
<evidence type="ECO:0000259" key="2">
    <source>
        <dbReference type="Pfam" id="PF13843"/>
    </source>
</evidence>
<proteinExistence type="predicted"/>
<accession>A0AAV8X7E9</accession>
<dbReference type="Pfam" id="PF13843">
    <property type="entry name" value="DDE_Tnp_1_7"/>
    <property type="match status" value="1"/>
</dbReference>
<name>A0AAV8X7E9_9CUCU</name>
<feature type="region of interest" description="Disordered" evidence="1">
    <location>
        <begin position="166"/>
        <end position="210"/>
    </location>
</feature>
<feature type="domain" description="PiggyBac transposable element-derived protein" evidence="2">
    <location>
        <begin position="254"/>
        <end position="472"/>
    </location>
</feature>
<dbReference type="PANTHER" id="PTHR46599:SF3">
    <property type="entry name" value="PIGGYBAC TRANSPOSABLE ELEMENT-DERIVED PROTEIN 4"/>
    <property type="match status" value="1"/>
</dbReference>
<feature type="compositionally biased region" description="Acidic residues" evidence="1">
    <location>
        <begin position="193"/>
        <end position="208"/>
    </location>
</feature>
<comment type="caution">
    <text evidence="3">The sequence shown here is derived from an EMBL/GenBank/DDBJ whole genome shotgun (WGS) entry which is preliminary data.</text>
</comment>
<dbReference type="PANTHER" id="PTHR46599">
    <property type="entry name" value="PIGGYBAC TRANSPOSABLE ELEMENT-DERIVED PROTEIN 4"/>
    <property type="match status" value="1"/>
</dbReference>
<dbReference type="EMBL" id="JAPWTK010000970">
    <property type="protein sequence ID" value="KAJ8934842.1"/>
    <property type="molecule type" value="Genomic_DNA"/>
</dbReference>
<organism evidence="3 4">
    <name type="scientific">Aromia moschata</name>
    <dbReference type="NCBI Taxonomy" id="1265417"/>
    <lineage>
        <taxon>Eukaryota</taxon>
        <taxon>Metazoa</taxon>
        <taxon>Ecdysozoa</taxon>
        <taxon>Arthropoda</taxon>
        <taxon>Hexapoda</taxon>
        <taxon>Insecta</taxon>
        <taxon>Pterygota</taxon>
        <taxon>Neoptera</taxon>
        <taxon>Endopterygota</taxon>
        <taxon>Coleoptera</taxon>
        <taxon>Polyphaga</taxon>
        <taxon>Cucujiformia</taxon>
        <taxon>Chrysomeloidea</taxon>
        <taxon>Cerambycidae</taxon>
        <taxon>Cerambycinae</taxon>
        <taxon>Callichromatini</taxon>
        <taxon>Aromia</taxon>
    </lineage>
</organism>
<evidence type="ECO:0000313" key="4">
    <source>
        <dbReference type="Proteomes" id="UP001162162"/>
    </source>
</evidence>
<dbReference type="Proteomes" id="UP001162162">
    <property type="component" value="Unassembled WGS sequence"/>
</dbReference>